<dbReference type="GO" id="GO:0005524">
    <property type="term" value="F:ATP binding"/>
    <property type="evidence" value="ECO:0007669"/>
    <property type="project" value="UniProtKB-KW"/>
</dbReference>
<accession>A6W0Z4</accession>
<reference evidence="9" key="1">
    <citation type="submission" date="2007-06" db="EMBL/GenBank/DDBJ databases">
        <title>Complete sequence of Marinomonas sp. MWYL1.</title>
        <authorList>
            <consortium name="US DOE Joint Genome Institute"/>
            <person name="Copeland A."/>
            <person name="Lucas S."/>
            <person name="Lapidus A."/>
            <person name="Barry K."/>
            <person name="Glavina del Rio T."/>
            <person name="Dalin E."/>
            <person name="Tice H."/>
            <person name="Pitluck S."/>
            <person name="Kiss H."/>
            <person name="Brettin T."/>
            <person name="Bruce D."/>
            <person name="Detter J.C."/>
            <person name="Han C."/>
            <person name="Schmutz J."/>
            <person name="Larimer F."/>
            <person name="Land M."/>
            <person name="Hauser L."/>
            <person name="Kyrpides N."/>
            <person name="Kim E."/>
            <person name="Johnston A.W.B."/>
            <person name="Todd J.D."/>
            <person name="Rogers R."/>
            <person name="Wexler M."/>
            <person name="Bond P.L."/>
            <person name="Li Y."/>
            <person name="Richardson P."/>
        </authorList>
    </citation>
    <scope>NUCLEOTIDE SEQUENCE [LARGE SCALE GENOMIC DNA]</scope>
    <source>
        <strain evidence="9">MWYL1</strain>
    </source>
</reference>
<sequence>MLNINLQYDWENFHASYSVEIFPGVTTLLGGSGEGKSTLLHLLGGFLDGRGELFFNNESLLSLPAYERPISTLFQSDNLFPQLTVWQNVAIGLSPSLSLSSEQKTKIQWALEKTQLVDKGGRYPQALSGGQAQRVAIARALVRKKPILLLDEPFSALDPALREEMLYLVNDVTLELGLTTLLVSHLPQEASLVGGRVILIEQGRITAHEPVSVLTQIEPHPLFSRYLGMSSSGLSNIEGSNCSTMPLD</sequence>
<dbReference type="InterPro" id="IPR003593">
    <property type="entry name" value="AAA+_ATPase"/>
</dbReference>
<dbReference type="PROSITE" id="PS00211">
    <property type="entry name" value="ABC_TRANSPORTER_1"/>
    <property type="match status" value="1"/>
</dbReference>
<dbReference type="Pfam" id="PF00005">
    <property type="entry name" value="ABC_tran"/>
    <property type="match status" value="1"/>
</dbReference>
<proteinExistence type="predicted"/>
<dbReference type="PROSITE" id="PS50893">
    <property type="entry name" value="ABC_TRANSPORTER_2"/>
    <property type="match status" value="1"/>
</dbReference>
<keyword evidence="6" id="KW-1278">Translocase</keyword>
<dbReference type="HOGENOM" id="CLU_000604_1_22_6"/>
<dbReference type="GO" id="GO:0016887">
    <property type="term" value="F:ATP hydrolysis activity"/>
    <property type="evidence" value="ECO:0007669"/>
    <property type="project" value="InterPro"/>
</dbReference>
<dbReference type="STRING" id="400668.Mmwyl1_3470"/>
<dbReference type="OrthoDB" id="9802264at2"/>
<dbReference type="InterPro" id="IPR017871">
    <property type="entry name" value="ABC_transporter-like_CS"/>
</dbReference>
<feature type="domain" description="ABC transporter" evidence="8">
    <location>
        <begin position="1"/>
        <end position="227"/>
    </location>
</feature>
<keyword evidence="7" id="KW-0472">Membrane</keyword>
<keyword evidence="3" id="KW-0997">Cell inner membrane</keyword>
<keyword evidence="4" id="KW-0547">Nucleotide-binding</keyword>
<evidence type="ECO:0000256" key="5">
    <source>
        <dbReference type="ARBA" id="ARBA00022840"/>
    </source>
</evidence>
<name>A6W0Z4_MARMS</name>
<evidence type="ECO:0000256" key="1">
    <source>
        <dbReference type="ARBA" id="ARBA00022448"/>
    </source>
</evidence>
<evidence type="ECO:0000256" key="4">
    <source>
        <dbReference type="ARBA" id="ARBA00022741"/>
    </source>
</evidence>
<dbReference type="InterPro" id="IPR003439">
    <property type="entry name" value="ABC_transporter-like_ATP-bd"/>
</dbReference>
<dbReference type="eggNOG" id="COG3840">
    <property type="taxonomic scope" value="Bacteria"/>
</dbReference>
<evidence type="ECO:0000313" key="9">
    <source>
        <dbReference type="EMBL" id="ABR72373.1"/>
    </source>
</evidence>
<evidence type="ECO:0000256" key="2">
    <source>
        <dbReference type="ARBA" id="ARBA00022475"/>
    </source>
</evidence>
<dbReference type="PANTHER" id="PTHR42781">
    <property type="entry name" value="SPERMIDINE/PUTRESCINE IMPORT ATP-BINDING PROTEIN POTA"/>
    <property type="match status" value="1"/>
</dbReference>
<dbReference type="Gene3D" id="3.40.50.300">
    <property type="entry name" value="P-loop containing nucleotide triphosphate hydrolases"/>
    <property type="match status" value="1"/>
</dbReference>
<evidence type="ECO:0000259" key="8">
    <source>
        <dbReference type="PROSITE" id="PS50893"/>
    </source>
</evidence>
<dbReference type="InterPro" id="IPR027417">
    <property type="entry name" value="P-loop_NTPase"/>
</dbReference>
<dbReference type="AlphaFoldDB" id="A6W0Z4"/>
<evidence type="ECO:0000256" key="3">
    <source>
        <dbReference type="ARBA" id="ARBA00022519"/>
    </source>
</evidence>
<gene>
    <name evidence="9" type="ordered locus">Mmwyl1_3470</name>
</gene>
<keyword evidence="5" id="KW-0067">ATP-binding</keyword>
<keyword evidence="1" id="KW-0813">Transport</keyword>
<protein>
    <submittedName>
        <fullName evidence="9">ABC transporter related</fullName>
    </submittedName>
</protein>
<keyword evidence="2" id="KW-1003">Cell membrane</keyword>
<evidence type="ECO:0000256" key="6">
    <source>
        <dbReference type="ARBA" id="ARBA00022967"/>
    </source>
</evidence>
<dbReference type="InterPro" id="IPR050093">
    <property type="entry name" value="ABC_SmlMolc_Importer"/>
</dbReference>
<dbReference type="SUPFAM" id="SSF52540">
    <property type="entry name" value="P-loop containing nucleoside triphosphate hydrolases"/>
    <property type="match status" value="1"/>
</dbReference>
<dbReference type="EMBL" id="CP000749">
    <property type="protein sequence ID" value="ABR72373.1"/>
    <property type="molecule type" value="Genomic_DNA"/>
</dbReference>
<evidence type="ECO:0000256" key="7">
    <source>
        <dbReference type="ARBA" id="ARBA00023136"/>
    </source>
</evidence>
<dbReference type="SMART" id="SM00382">
    <property type="entry name" value="AAA"/>
    <property type="match status" value="1"/>
</dbReference>
<dbReference type="PANTHER" id="PTHR42781:SF1">
    <property type="entry name" value="THIAMINE IMPORT ATP-BINDING PROTEIN THIQ"/>
    <property type="match status" value="1"/>
</dbReference>
<organism evidence="9">
    <name type="scientific">Marinomonas sp. (strain MWYL1)</name>
    <dbReference type="NCBI Taxonomy" id="400668"/>
    <lineage>
        <taxon>Bacteria</taxon>
        <taxon>Pseudomonadati</taxon>
        <taxon>Pseudomonadota</taxon>
        <taxon>Gammaproteobacteria</taxon>
        <taxon>Oceanospirillales</taxon>
        <taxon>Oceanospirillaceae</taxon>
        <taxon>Marinomonas</taxon>
    </lineage>
</organism>
<dbReference type="KEGG" id="mmw:Mmwyl1_3470"/>